<protein>
    <submittedName>
        <fullName evidence="2">Uncharacterized protein</fullName>
    </submittedName>
</protein>
<dbReference type="WBParaSite" id="ES5_v2.g18430.t1">
    <property type="protein sequence ID" value="ES5_v2.g18430.t1"/>
    <property type="gene ID" value="ES5_v2.g18430"/>
</dbReference>
<evidence type="ECO:0000313" key="2">
    <source>
        <dbReference type="WBParaSite" id="ES5_v2.g18430.t1"/>
    </source>
</evidence>
<dbReference type="Proteomes" id="UP000887579">
    <property type="component" value="Unplaced"/>
</dbReference>
<evidence type="ECO:0000313" key="1">
    <source>
        <dbReference type="Proteomes" id="UP000887579"/>
    </source>
</evidence>
<proteinExistence type="predicted"/>
<accession>A0AC34FM35</accession>
<organism evidence="1 2">
    <name type="scientific">Panagrolaimus sp. ES5</name>
    <dbReference type="NCBI Taxonomy" id="591445"/>
    <lineage>
        <taxon>Eukaryota</taxon>
        <taxon>Metazoa</taxon>
        <taxon>Ecdysozoa</taxon>
        <taxon>Nematoda</taxon>
        <taxon>Chromadorea</taxon>
        <taxon>Rhabditida</taxon>
        <taxon>Tylenchina</taxon>
        <taxon>Panagrolaimomorpha</taxon>
        <taxon>Panagrolaimoidea</taxon>
        <taxon>Panagrolaimidae</taxon>
        <taxon>Panagrolaimus</taxon>
    </lineage>
</organism>
<sequence>MQIPASKCDLIVQKIYDLERIFNVKICFNIDEKSNNLTITGAPNKVEAVYQRINHLADLNGSHPGFNGMSSSSSHEQPTFSCNSFSCNENVEPPPESPKIPDISNFSRYGPQQLSPIPLPPPPPPSQPKFQFRPPFIDFVPRQTTSFKPSRPIQQQQQQQRPQMHFQNYNPMFRYPPPLTQQNSFMTPPNYFFHNTFINLQFFSKEVDQKDLFCYFQSSEDSMPGNLELIAINASTKQIFPEYCSRIPPKNVLQYFQEPSDFLKKRVKVAIFQTYDFKNPSFLSNSDFRRLILQQFKKHQINVRFIDKLNFNLTMLFGAAMIDFKRDNSIMVIFVDNKKIFIEELNRTFEGYTFSPMKPTKIIECQNGYAPIEIKEKIFRNGNPKKIIVTTASTPYSKQLWLNILWILQDKNYIAVENTYSVFQNAAIVEIGTHVINEKFNRYYITPKFSFLLKNDLQEYASLIECDFKEERLPFIATVVQPRNHGKYYIEKYYQDQKESEIVKMCSPLTGQYHAIEFRLTVGSKLKPSLTQKKLCYPKIQSLPSSLNGILKKSKVDSKIPVIVFYDNLSVICIWDELRKCYKFAQNWNGLYGKDLYIAFDKEKPTFFDEAIKVLDEKPYCVVYDLAEILGSKDSCINLGWKFVITKDDENPVLIEFENSEGGRNAATPQLLMALFLKEHLKAIKNEIGKKPKEVGFIFCFTYHKFHQKDYSLLLERMKKACDLLENRCKIFIVADGQNIF</sequence>
<reference evidence="2" key="1">
    <citation type="submission" date="2022-11" db="UniProtKB">
        <authorList>
            <consortium name="WormBaseParasite"/>
        </authorList>
    </citation>
    <scope>IDENTIFICATION</scope>
</reference>
<name>A0AC34FM35_9BILA</name>